<sequence>MRERECLSATRHVDDENRDRVCRCAEDALGVTLEQGPVDAEREADARGARAAEVLDQTVIATAAANSVLRRLERRTDELERGLAVVVETPHERRTDLVRDGKMVKTRKDAGKVLGSIR</sequence>
<proteinExistence type="predicted"/>
<reference evidence="1" key="1">
    <citation type="submission" date="2020-05" db="EMBL/GenBank/DDBJ databases">
        <authorList>
            <person name="Chiriac C."/>
            <person name="Salcher M."/>
            <person name="Ghai R."/>
            <person name="Kavagutti S V."/>
        </authorList>
    </citation>
    <scope>NUCLEOTIDE SEQUENCE</scope>
</reference>
<organism evidence="1">
    <name type="scientific">freshwater metagenome</name>
    <dbReference type="NCBI Taxonomy" id="449393"/>
    <lineage>
        <taxon>unclassified sequences</taxon>
        <taxon>metagenomes</taxon>
        <taxon>ecological metagenomes</taxon>
    </lineage>
</organism>
<protein>
    <submittedName>
        <fullName evidence="1">Unannotated protein</fullName>
    </submittedName>
</protein>
<evidence type="ECO:0000313" key="1">
    <source>
        <dbReference type="EMBL" id="CAB4719223.1"/>
    </source>
</evidence>
<dbReference type="AlphaFoldDB" id="A0A6J6RB77"/>
<name>A0A6J6RB77_9ZZZZ</name>
<accession>A0A6J6RB77</accession>
<gene>
    <name evidence="1" type="ORF">UFOPK2602_01618</name>
</gene>
<dbReference type="EMBL" id="CAEZXX010000122">
    <property type="protein sequence ID" value="CAB4719223.1"/>
    <property type="molecule type" value="Genomic_DNA"/>
</dbReference>